<evidence type="ECO:0000256" key="3">
    <source>
        <dbReference type="ARBA" id="ARBA00023163"/>
    </source>
</evidence>
<proteinExistence type="predicted"/>
<dbReference type="InterPro" id="IPR009057">
    <property type="entry name" value="Homeodomain-like_sf"/>
</dbReference>
<evidence type="ECO:0000259" key="4">
    <source>
        <dbReference type="PROSITE" id="PS01124"/>
    </source>
</evidence>
<dbReference type="PROSITE" id="PS01124">
    <property type="entry name" value="HTH_ARAC_FAMILY_2"/>
    <property type="match status" value="1"/>
</dbReference>
<reference evidence="5 6" key="1">
    <citation type="journal article" date="2019" name="Appl. Microbiol. Biotechnol.">
        <title>Differential efficiency of wild type rhizogenic strains for rol gene transformation of plants.</title>
        <authorList>
            <person name="Desmet S."/>
            <person name="De Keyser E."/>
            <person name="Van Vaerenbergh J."/>
            <person name="Baeyen S."/>
            <person name="Van Huylenbroeck J."/>
            <person name="Geelen D."/>
            <person name="Dhooghe E."/>
        </authorList>
    </citation>
    <scope>NUCLEOTIDE SEQUENCE [LARGE SCALE GENOMIC DNA]</scope>
    <source>
        <strain evidence="5 6">GBBC3284</strain>
    </source>
</reference>
<dbReference type="OrthoDB" id="9816011at2"/>
<keyword evidence="3" id="KW-0804">Transcription</keyword>
<dbReference type="SUPFAM" id="SSF46689">
    <property type="entry name" value="Homeodomain-like"/>
    <property type="match status" value="2"/>
</dbReference>
<evidence type="ECO:0000256" key="1">
    <source>
        <dbReference type="ARBA" id="ARBA00023015"/>
    </source>
</evidence>
<organism evidence="5 6">
    <name type="scientific">Rhizobium rhizogenes</name>
    <name type="common">Agrobacterium rhizogenes</name>
    <dbReference type="NCBI Taxonomy" id="359"/>
    <lineage>
        <taxon>Bacteria</taxon>
        <taxon>Pseudomonadati</taxon>
        <taxon>Pseudomonadota</taxon>
        <taxon>Alphaproteobacteria</taxon>
        <taxon>Hyphomicrobiales</taxon>
        <taxon>Rhizobiaceae</taxon>
        <taxon>Rhizobium/Agrobacterium group</taxon>
        <taxon>Rhizobium</taxon>
    </lineage>
</organism>
<dbReference type="InterPro" id="IPR050204">
    <property type="entry name" value="AraC_XylS_family_regulators"/>
</dbReference>
<dbReference type="PANTHER" id="PTHR46796">
    <property type="entry name" value="HTH-TYPE TRANSCRIPTIONAL ACTIVATOR RHAS-RELATED"/>
    <property type="match status" value="1"/>
</dbReference>
<dbReference type="InterPro" id="IPR018060">
    <property type="entry name" value="HTH_AraC"/>
</dbReference>
<name>A0A546XLZ4_RHIRH</name>
<dbReference type="SMART" id="SM00342">
    <property type="entry name" value="HTH_ARAC"/>
    <property type="match status" value="1"/>
</dbReference>
<dbReference type="GO" id="GO:0003700">
    <property type="term" value="F:DNA-binding transcription factor activity"/>
    <property type="evidence" value="ECO:0007669"/>
    <property type="project" value="InterPro"/>
</dbReference>
<evidence type="ECO:0000256" key="2">
    <source>
        <dbReference type="ARBA" id="ARBA00023125"/>
    </source>
</evidence>
<dbReference type="AlphaFoldDB" id="A0A546XLZ4"/>
<keyword evidence="1" id="KW-0805">Transcription regulation</keyword>
<dbReference type="EMBL" id="SGNY01000002">
    <property type="protein sequence ID" value="TRB01758.1"/>
    <property type="molecule type" value="Genomic_DNA"/>
</dbReference>
<keyword evidence="2" id="KW-0238">DNA-binding</keyword>
<feature type="domain" description="HTH araC/xylS-type" evidence="4">
    <location>
        <begin position="183"/>
        <end position="281"/>
    </location>
</feature>
<evidence type="ECO:0000313" key="6">
    <source>
        <dbReference type="Proteomes" id="UP000315434"/>
    </source>
</evidence>
<gene>
    <name evidence="5" type="ORF">EXN68_09865</name>
</gene>
<comment type="caution">
    <text evidence="5">The sequence shown here is derived from an EMBL/GenBank/DDBJ whole genome shotgun (WGS) entry which is preliminary data.</text>
</comment>
<dbReference type="Proteomes" id="UP000315434">
    <property type="component" value="Unassembled WGS sequence"/>
</dbReference>
<dbReference type="Gene3D" id="1.10.10.60">
    <property type="entry name" value="Homeodomain-like"/>
    <property type="match status" value="2"/>
</dbReference>
<dbReference type="Pfam" id="PF12833">
    <property type="entry name" value="HTH_18"/>
    <property type="match status" value="1"/>
</dbReference>
<dbReference type="GO" id="GO:0043565">
    <property type="term" value="F:sequence-specific DNA binding"/>
    <property type="evidence" value="ECO:0007669"/>
    <property type="project" value="InterPro"/>
</dbReference>
<evidence type="ECO:0000313" key="5">
    <source>
        <dbReference type="EMBL" id="TRB01758.1"/>
    </source>
</evidence>
<sequence length="290" mass="32692">MRPHLEHLPTSPESSWSRLNRRLDDAIPFEWHHHPEFELTLTLNSRGQRFVGNHVADYDHGDLVLIGPNLPHTWASRDKLDPAEPHVALVFWFRKEWIEGLADGSVELAPVRRLIQNAATGLAFDPALGRALADDFEAIFSRPPVGQLTGLLDILARLAAEDNGAPLSTVVPQQVEGDRSRIDRVLIHLHRHYHEPLRMEQIAAIAALSESGLHRMFRKHTQVSMSDYLIGLRVGEACSRLSGTTQPIRHIAADVGYASLANFNRQFLRLRGMTPRDYRASFQGSGRKIR</sequence>
<dbReference type="SUPFAM" id="SSF51182">
    <property type="entry name" value="RmlC-like cupins"/>
    <property type="match status" value="1"/>
</dbReference>
<accession>A0A546XLZ4</accession>
<dbReference type="CDD" id="cd06976">
    <property type="entry name" value="cupin_MtlR-like_N"/>
    <property type="match status" value="1"/>
</dbReference>
<dbReference type="InterPro" id="IPR011051">
    <property type="entry name" value="RmlC_Cupin_sf"/>
</dbReference>
<protein>
    <submittedName>
        <fullName evidence="5">AraC family transcriptional regulator</fullName>
    </submittedName>
</protein>
<dbReference type="RefSeq" id="WP_142840616.1">
    <property type="nucleotide sequence ID" value="NZ_SGNY01000002.1"/>
</dbReference>